<dbReference type="OrthoDB" id="7874370at2"/>
<gene>
    <name evidence="2" type="ORF">BG454_12570</name>
</gene>
<name>A0A2K8KAU7_9RHOB</name>
<keyword evidence="1" id="KW-0812">Transmembrane</keyword>
<feature type="transmembrane region" description="Helical" evidence="1">
    <location>
        <begin position="9"/>
        <end position="28"/>
    </location>
</feature>
<feature type="transmembrane region" description="Helical" evidence="1">
    <location>
        <begin position="99"/>
        <end position="119"/>
    </location>
</feature>
<protein>
    <submittedName>
        <fullName evidence="2">Uncharacterized protein</fullName>
    </submittedName>
</protein>
<proteinExistence type="predicted"/>
<organism evidence="2 3">
    <name type="scientific">Roseinatronobacter bogoriensis subsp. barguzinensis</name>
    <dbReference type="NCBI Taxonomy" id="441209"/>
    <lineage>
        <taxon>Bacteria</taxon>
        <taxon>Pseudomonadati</taxon>
        <taxon>Pseudomonadota</taxon>
        <taxon>Alphaproteobacteria</taxon>
        <taxon>Rhodobacterales</taxon>
        <taxon>Paracoccaceae</taxon>
        <taxon>Roseinatronobacter</taxon>
    </lineage>
</organism>
<evidence type="ECO:0000256" key="1">
    <source>
        <dbReference type="SAM" id="Phobius"/>
    </source>
</evidence>
<keyword evidence="3" id="KW-1185">Reference proteome</keyword>
<sequence>MSARSPMRLFAVYFVSFAAALGVAWLILSGLAEGVRDGNWVLLLMPPLGGMAVFHGLFPLLSRIRLGLEFIAVGGALVYGLGAVLSGAVWLGLLDPGTALVFWLAGVFGPGWWIVSQWAEKIGYFK</sequence>
<dbReference type="RefSeq" id="WP_071481039.1">
    <property type="nucleotide sequence ID" value="NZ_CP024899.1"/>
</dbReference>
<dbReference type="Proteomes" id="UP000228948">
    <property type="component" value="Chromosome"/>
</dbReference>
<accession>A0A2K8KAU7</accession>
<keyword evidence="1" id="KW-0472">Membrane</keyword>
<dbReference type="STRING" id="441209.GCA_001870665_02293"/>
<reference evidence="2 3" key="1">
    <citation type="submission" date="2017-11" db="EMBL/GenBank/DDBJ databases">
        <title>Revised Sequence and Annotation of the Rhodobaca barguzinensis strain alga05 Genome.</title>
        <authorList>
            <person name="Kopejtka K."/>
            <person name="Tomasch J.M."/>
            <person name="Bunk B."/>
            <person name="Koblizek M."/>
        </authorList>
    </citation>
    <scope>NUCLEOTIDE SEQUENCE [LARGE SCALE GENOMIC DNA]</scope>
    <source>
        <strain evidence="3">alga05</strain>
    </source>
</reference>
<dbReference type="KEGG" id="rbg:BG454_12570"/>
<keyword evidence="1" id="KW-1133">Transmembrane helix</keyword>
<feature type="transmembrane region" description="Helical" evidence="1">
    <location>
        <begin position="40"/>
        <end position="58"/>
    </location>
</feature>
<evidence type="ECO:0000313" key="2">
    <source>
        <dbReference type="EMBL" id="ATX66544.1"/>
    </source>
</evidence>
<evidence type="ECO:0000313" key="3">
    <source>
        <dbReference type="Proteomes" id="UP000228948"/>
    </source>
</evidence>
<feature type="transmembrane region" description="Helical" evidence="1">
    <location>
        <begin position="70"/>
        <end position="93"/>
    </location>
</feature>
<dbReference type="EMBL" id="CP024899">
    <property type="protein sequence ID" value="ATX66544.1"/>
    <property type="molecule type" value="Genomic_DNA"/>
</dbReference>
<dbReference type="AlphaFoldDB" id="A0A2K8KAU7"/>